<dbReference type="AlphaFoldDB" id="A0A6C0P8X0"/>
<organism evidence="2 3">
    <name type="scientific">Paenibacillus rhizovicinus</name>
    <dbReference type="NCBI Taxonomy" id="2704463"/>
    <lineage>
        <taxon>Bacteria</taxon>
        <taxon>Bacillati</taxon>
        <taxon>Bacillota</taxon>
        <taxon>Bacilli</taxon>
        <taxon>Bacillales</taxon>
        <taxon>Paenibacillaceae</taxon>
        <taxon>Paenibacillus</taxon>
    </lineage>
</organism>
<protein>
    <submittedName>
        <fullName evidence="2">ATP-binding protein</fullName>
    </submittedName>
</protein>
<dbReference type="EMBL" id="CP048286">
    <property type="protein sequence ID" value="QHW34841.1"/>
    <property type="molecule type" value="Genomic_DNA"/>
</dbReference>
<evidence type="ECO:0000313" key="3">
    <source>
        <dbReference type="Proteomes" id="UP000479114"/>
    </source>
</evidence>
<dbReference type="InterPro" id="IPR049945">
    <property type="entry name" value="AAA_22"/>
</dbReference>
<feature type="domain" description="ORC1/DEAH AAA+ ATPase" evidence="1">
    <location>
        <begin position="56"/>
        <end position="187"/>
    </location>
</feature>
<dbReference type="InterPro" id="IPR027417">
    <property type="entry name" value="P-loop_NTPase"/>
</dbReference>
<reference evidence="2 3" key="1">
    <citation type="submission" date="2020-02" db="EMBL/GenBank/DDBJ databases">
        <title>Paenibacillus sp. nov., isolated from rhizosphere soil of tomato.</title>
        <authorList>
            <person name="Weon H.-Y."/>
            <person name="Lee S.A."/>
        </authorList>
    </citation>
    <scope>NUCLEOTIDE SEQUENCE [LARGE SCALE GENOMIC DNA]</scope>
    <source>
        <strain evidence="2 3">14171R-81</strain>
    </source>
</reference>
<accession>A0A6C0P8X0</accession>
<name>A0A6C0P8X0_9BACL</name>
<dbReference type="KEGG" id="prz:GZH47_31320"/>
<dbReference type="SUPFAM" id="SSF52540">
    <property type="entry name" value="P-loop containing nucleoside triphosphate hydrolases"/>
    <property type="match status" value="1"/>
</dbReference>
<evidence type="ECO:0000313" key="2">
    <source>
        <dbReference type="EMBL" id="QHW34841.1"/>
    </source>
</evidence>
<evidence type="ECO:0000259" key="1">
    <source>
        <dbReference type="Pfam" id="PF13401"/>
    </source>
</evidence>
<keyword evidence="3" id="KW-1185">Reference proteome</keyword>
<dbReference type="Gene3D" id="3.40.50.300">
    <property type="entry name" value="P-loop containing nucleotide triphosphate hydrolases"/>
    <property type="match status" value="1"/>
</dbReference>
<proteinExistence type="predicted"/>
<dbReference type="RefSeq" id="WP_162644993.1">
    <property type="nucleotide sequence ID" value="NZ_CP048286.1"/>
</dbReference>
<dbReference type="Proteomes" id="UP000479114">
    <property type="component" value="Chromosome"/>
</dbReference>
<gene>
    <name evidence="2" type="ORF">GZH47_31320</name>
</gene>
<dbReference type="GO" id="GO:0005524">
    <property type="term" value="F:ATP binding"/>
    <property type="evidence" value="ECO:0007669"/>
    <property type="project" value="UniProtKB-KW"/>
</dbReference>
<keyword evidence="2" id="KW-0067">ATP-binding</keyword>
<dbReference type="Pfam" id="PF13401">
    <property type="entry name" value="AAA_22"/>
    <property type="match status" value="1"/>
</dbReference>
<keyword evidence="2" id="KW-0547">Nucleotide-binding</keyword>
<sequence>MGFSSSDAETLTVDGRPFVHPKTHPIETGRYLLQTNQIESLKETIVRWVDNRVPGGIVYGRPRLGKTRAIKYLMHVLPAEFDQRIPVYSLKCRQYKVINENVFFEDILKDINHAYPSSGKASQKRERLTKYLKENVESSGQHRLVFFLDDAQRLADIQYGWLMDINNELDSLGISLTVILVGQKELIHQRSAFQQAKKFQLIGRFMIDDYRFSGVKNVDDAQTCLAGYDQYSDYPEGSGWSFTRYFLPDAFARGFRLEDCAADLFDCFCSARTEAGLFQKAEIPMQYFTLTVDYVLRRYGRNGEDLNQINRLQWNNAIKNSGYIKAEVNQGVEE</sequence>
<dbReference type="GO" id="GO:0016887">
    <property type="term" value="F:ATP hydrolysis activity"/>
    <property type="evidence" value="ECO:0007669"/>
    <property type="project" value="InterPro"/>
</dbReference>